<keyword evidence="2" id="KW-1185">Reference proteome</keyword>
<gene>
    <name evidence="1" type="ORF">DILT_LOCUS8283</name>
</gene>
<organism evidence="1 2">
    <name type="scientific">Dibothriocephalus latus</name>
    <name type="common">Fish tapeworm</name>
    <name type="synonym">Diphyllobothrium latum</name>
    <dbReference type="NCBI Taxonomy" id="60516"/>
    <lineage>
        <taxon>Eukaryota</taxon>
        <taxon>Metazoa</taxon>
        <taxon>Spiralia</taxon>
        <taxon>Lophotrochozoa</taxon>
        <taxon>Platyhelminthes</taxon>
        <taxon>Cestoda</taxon>
        <taxon>Eucestoda</taxon>
        <taxon>Diphyllobothriidea</taxon>
        <taxon>Diphyllobothriidae</taxon>
        <taxon>Dibothriocephalus</taxon>
    </lineage>
</organism>
<dbReference type="Proteomes" id="UP000281553">
    <property type="component" value="Unassembled WGS sequence"/>
</dbReference>
<dbReference type="AlphaFoldDB" id="A0A3P7NVR3"/>
<protein>
    <submittedName>
        <fullName evidence="1">Uncharacterized protein</fullName>
    </submittedName>
</protein>
<accession>A0A3P7NVR3</accession>
<evidence type="ECO:0000313" key="2">
    <source>
        <dbReference type="Proteomes" id="UP000281553"/>
    </source>
</evidence>
<name>A0A3P7NVR3_DIBLA</name>
<dbReference type="PANTHER" id="PTHR38681:SF1">
    <property type="entry name" value="RETROVIRUS-RELATED POL POLYPROTEIN FROM TRANSPOSON 412-LIKE PROTEIN"/>
    <property type="match status" value="1"/>
</dbReference>
<evidence type="ECO:0000313" key="1">
    <source>
        <dbReference type="EMBL" id="VDN12452.1"/>
    </source>
</evidence>
<proteinExistence type="predicted"/>
<dbReference type="OrthoDB" id="10056584at2759"/>
<dbReference type="PANTHER" id="PTHR38681">
    <property type="entry name" value="RETROVIRUS-RELATED POL POLYPROTEIN FROM TRANSPOSON 412-LIKE PROTEIN-RELATED"/>
    <property type="match status" value="1"/>
</dbReference>
<sequence>MMSIRSTFKEDIGCTAADLIFETSLRLSGELGSPSNTLTSFNPSGNVDLLYSAMRNRSATPPRASPTNSFVCPDLDKCRFVLVGRDAVRRPFHILYGGPYKVVRPYDKDFVIHHNG</sequence>
<reference evidence="1 2" key="1">
    <citation type="submission" date="2018-11" db="EMBL/GenBank/DDBJ databases">
        <authorList>
            <consortium name="Pathogen Informatics"/>
        </authorList>
    </citation>
    <scope>NUCLEOTIDE SEQUENCE [LARGE SCALE GENOMIC DNA]</scope>
</reference>
<dbReference type="EMBL" id="UYRU01053932">
    <property type="protein sequence ID" value="VDN12452.1"/>
    <property type="molecule type" value="Genomic_DNA"/>
</dbReference>